<gene>
    <name evidence="2" type="ORF">CF165_08795</name>
</gene>
<keyword evidence="1" id="KW-0472">Membrane</keyword>
<organism evidence="2 3">
    <name type="scientific">Amycolatopsis vastitatis</name>
    <dbReference type="NCBI Taxonomy" id="1905142"/>
    <lineage>
        <taxon>Bacteria</taxon>
        <taxon>Bacillati</taxon>
        <taxon>Actinomycetota</taxon>
        <taxon>Actinomycetes</taxon>
        <taxon>Pseudonocardiales</taxon>
        <taxon>Pseudonocardiaceae</taxon>
        <taxon>Amycolatopsis</taxon>
    </lineage>
</organism>
<keyword evidence="1" id="KW-0812">Transmembrane</keyword>
<dbReference type="EMBL" id="NMUL01000007">
    <property type="protein sequence ID" value="OXM69596.1"/>
    <property type="molecule type" value="Genomic_DNA"/>
</dbReference>
<name>A0A229TED0_9PSEU</name>
<feature type="transmembrane region" description="Helical" evidence="1">
    <location>
        <begin position="20"/>
        <end position="38"/>
    </location>
</feature>
<feature type="transmembrane region" description="Helical" evidence="1">
    <location>
        <begin position="44"/>
        <end position="65"/>
    </location>
</feature>
<proteinExistence type="predicted"/>
<dbReference type="Proteomes" id="UP000215199">
    <property type="component" value="Unassembled WGS sequence"/>
</dbReference>
<reference evidence="3" key="1">
    <citation type="submission" date="2017-07" db="EMBL/GenBank/DDBJ databases">
        <title>Comparative genome mining reveals phylogenetic distribution patterns of secondary metabolites in Amycolatopsis.</title>
        <authorList>
            <person name="Adamek M."/>
            <person name="Alanjary M."/>
            <person name="Sales-Ortells H."/>
            <person name="Goodfellow M."/>
            <person name="Bull A.T."/>
            <person name="Kalinowski J."/>
            <person name="Ziemert N."/>
        </authorList>
    </citation>
    <scope>NUCLEOTIDE SEQUENCE [LARGE SCALE GENOMIC DNA]</scope>
    <source>
        <strain evidence="3">H5</strain>
    </source>
</reference>
<comment type="caution">
    <text evidence="2">The sequence shown here is derived from an EMBL/GenBank/DDBJ whole genome shotgun (WGS) entry which is preliminary data.</text>
</comment>
<protein>
    <submittedName>
        <fullName evidence="2">Uncharacterized protein</fullName>
    </submittedName>
</protein>
<dbReference type="AlphaFoldDB" id="A0A229TED0"/>
<sequence length="75" mass="8118">MSEPEPHVDDGDRRPWHMRLFCATALLLVGVGSVTAAASTSAWWWGAPGYACLSLVPALIFDAVVDEVLRHGKGR</sequence>
<keyword evidence="1" id="KW-1133">Transmembrane helix</keyword>
<keyword evidence="3" id="KW-1185">Reference proteome</keyword>
<evidence type="ECO:0000313" key="2">
    <source>
        <dbReference type="EMBL" id="OXM69596.1"/>
    </source>
</evidence>
<evidence type="ECO:0000313" key="3">
    <source>
        <dbReference type="Proteomes" id="UP000215199"/>
    </source>
</evidence>
<accession>A0A229TED0</accession>
<evidence type="ECO:0000256" key="1">
    <source>
        <dbReference type="SAM" id="Phobius"/>
    </source>
</evidence>